<reference evidence="1 2" key="1">
    <citation type="submission" date="2011-02" db="EMBL/GenBank/DDBJ databases">
        <title>The Genome Sequence of Sphaeroforma arctica JP610.</title>
        <authorList>
            <consortium name="The Broad Institute Genome Sequencing Platform"/>
            <person name="Russ C."/>
            <person name="Cuomo C."/>
            <person name="Young S.K."/>
            <person name="Zeng Q."/>
            <person name="Gargeya S."/>
            <person name="Alvarado L."/>
            <person name="Berlin A."/>
            <person name="Chapman S.B."/>
            <person name="Chen Z."/>
            <person name="Freedman E."/>
            <person name="Gellesch M."/>
            <person name="Goldberg J."/>
            <person name="Griggs A."/>
            <person name="Gujja S."/>
            <person name="Heilman E."/>
            <person name="Heiman D."/>
            <person name="Howarth C."/>
            <person name="Mehta T."/>
            <person name="Neiman D."/>
            <person name="Pearson M."/>
            <person name="Roberts A."/>
            <person name="Saif S."/>
            <person name="Shea T."/>
            <person name="Shenoy N."/>
            <person name="Sisk P."/>
            <person name="Stolte C."/>
            <person name="Sykes S."/>
            <person name="White J."/>
            <person name="Yandava C."/>
            <person name="Burger G."/>
            <person name="Gray M.W."/>
            <person name="Holland P.W.H."/>
            <person name="King N."/>
            <person name="Lang F.B.F."/>
            <person name="Roger A.J."/>
            <person name="Ruiz-Trillo I."/>
            <person name="Haas B."/>
            <person name="Nusbaum C."/>
            <person name="Birren B."/>
        </authorList>
    </citation>
    <scope>NUCLEOTIDE SEQUENCE [LARGE SCALE GENOMIC DNA]</scope>
    <source>
        <strain evidence="1 2">JP610</strain>
    </source>
</reference>
<dbReference type="GeneID" id="25913880"/>
<dbReference type="InterPro" id="IPR032675">
    <property type="entry name" value="LRR_dom_sf"/>
</dbReference>
<proteinExistence type="predicted"/>
<evidence type="ECO:0000313" key="2">
    <source>
        <dbReference type="Proteomes" id="UP000054560"/>
    </source>
</evidence>
<dbReference type="EMBL" id="KQ244805">
    <property type="protein sequence ID" value="KNC74066.1"/>
    <property type="molecule type" value="Genomic_DNA"/>
</dbReference>
<keyword evidence="2" id="KW-1185">Reference proteome</keyword>
<feature type="non-terminal residue" evidence="1">
    <location>
        <position position="1"/>
    </location>
</feature>
<dbReference type="Proteomes" id="UP000054560">
    <property type="component" value="Unassembled WGS sequence"/>
</dbReference>
<organism evidence="1 2">
    <name type="scientific">Sphaeroforma arctica JP610</name>
    <dbReference type="NCBI Taxonomy" id="667725"/>
    <lineage>
        <taxon>Eukaryota</taxon>
        <taxon>Ichthyosporea</taxon>
        <taxon>Ichthyophonida</taxon>
        <taxon>Sphaeroforma</taxon>
    </lineage>
</organism>
<dbReference type="RefSeq" id="XP_014147968.1">
    <property type="nucleotide sequence ID" value="XM_014292493.1"/>
</dbReference>
<gene>
    <name evidence="1" type="ORF">SARC_13376</name>
</gene>
<name>A0A0L0FC92_9EUKA</name>
<feature type="non-terminal residue" evidence="1">
    <location>
        <position position="170"/>
    </location>
</feature>
<dbReference type="SUPFAM" id="SSF52047">
    <property type="entry name" value="RNI-like"/>
    <property type="match status" value="1"/>
</dbReference>
<dbReference type="Gene3D" id="3.80.10.10">
    <property type="entry name" value="Ribonuclease Inhibitor"/>
    <property type="match status" value="1"/>
</dbReference>
<accession>A0A0L0FC92</accession>
<sequence>ARSTGETVSYLRTVPNLEIWEVPKLFSVDTDEVLGAVAEAVPNLRKIDLRHNTCMDADQVDALCRQLPIRAVAMRTYLPIDVSQLTELRISDEVSTLPTLSSDTLEIVSARFTHSVQGLLDSCPRLCELRLPGVQLNERLRSTSLRTLGVCDITEERALELCPNLHTLHL</sequence>
<protein>
    <submittedName>
        <fullName evidence="1">Uncharacterized protein</fullName>
    </submittedName>
</protein>
<evidence type="ECO:0000313" key="1">
    <source>
        <dbReference type="EMBL" id="KNC74066.1"/>
    </source>
</evidence>
<dbReference type="AlphaFoldDB" id="A0A0L0FC92"/>